<feature type="domain" description="TOG" evidence="9">
    <location>
        <begin position="3"/>
        <end position="227"/>
    </location>
</feature>
<sequence length="1102" mass="119547">MADKLTDSQVADLLAILRSDSPLDAKVQFVTNVKSGIKQHNVPESCVAQLFDGLRTASSSQHAVLVNAGFTALNHLLTRLSRQDPKLLAREAPRTLPLLIERLGDQKDKYRSLAIGSLNTLSGVAPADVERFVRNSALAGKHPRAKEGGMHWLLQMHQEQGLPFRGYVPVLMELLEDADGMVRDTAKTTVIELFKTAPNTAKSDLKRQLKNFKVRPAIEQAIVKALAPTGGRSETPSDGFAQQPSQPSRHNLAASVPNLGCERSVTPLPDAQVEAVEPQYVNTNRELDDIFRDMALFFEGRESEQNWMKREQSIGTLRRLNAGNAATDFQDVFVSGLRSMLDGIIKAINSLRTSLSKEGCGLVQELAVSLGPAMDPMVELLMQSLVKLSAGTKKISSQMANATVDKIISRVTYNQRLMQHIWSASQDKNVQPRTYATGWLKTVLRKEAGHKNHVEHTGGVDLMEKCIRKGLGDANPGVREKTRSAFWAFWGVWPARANAIMADLDSTAQKLLVKDPSNPNSPKKAEEPARPGLGLSRSTMASSKPSLREAMMAQKKATMAAAKDLPARPGSAMAHISSPVRTTSSSSMHSTASAKSAATMRTRPESTLSVNAGGMSVAPMRPTRRRPEMAARPATAGPYSAREDAGLEAGSPESIKSRHATPNKPKVTTPKKTVPRTRPAGHMHQSHVGEPSIPSPTFRHPTSKGVVVSPRGSPSTSKYSQTSPPSVSLLKLSEEAKAPPHLPAHPCVSSNHELEGAAPSLEQQQPQQQPAETRRATPSAAANSQEEELEPQAGTLSRELKVYEDPFTDEAPLAATPTLGVSVLEDKPVNEGAGSLANGNDVLSAADQRAESPDKTGQNSKLIDSGITKIKNKNLEVHGFRKLQSLIRDSRTALADDKFEALFLGLFRYLEDGLPGMTAEKVQDVKAQILSTIKLLLKRERDMVQPHISKGMESLLQARGAYDTRAHIVSGLELLADELVTIGDGSELVAVLTTRLQSCSDGTAEGCRTLSMGLHVLKEMLEKRAEFAPTEGEVTRLTALAARCLESADSGVRMDAVKFCVSLHDRVGDAGFWESLKDIREDPKSLITYYIVKKRREQGGGC</sequence>
<dbReference type="InterPro" id="IPR034085">
    <property type="entry name" value="TOG"/>
</dbReference>
<feature type="compositionally biased region" description="Low complexity" evidence="8">
    <location>
        <begin position="577"/>
        <end position="599"/>
    </location>
</feature>
<evidence type="ECO:0000259" key="9">
    <source>
        <dbReference type="SMART" id="SM01349"/>
    </source>
</evidence>
<name>A0A8E5HL50_USTVR</name>
<dbReference type="KEGG" id="uvi:66062297"/>
<reference evidence="10" key="1">
    <citation type="submission" date="2020-03" db="EMBL/GenBank/DDBJ databases">
        <title>A mixture of massive structural variations and highly conserved coding sequences in Ustilaginoidea virens genome.</title>
        <authorList>
            <person name="Zhang K."/>
            <person name="Zhao Z."/>
            <person name="Zhang Z."/>
            <person name="Li Y."/>
            <person name="Hsiang T."/>
            <person name="Sun W."/>
        </authorList>
    </citation>
    <scope>NUCLEOTIDE SEQUENCE</scope>
    <source>
        <strain evidence="10">UV-8b</strain>
    </source>
</reference>
<keyword evidence="11" id="KW-1185">Reference proteome</keyword>
<comment type="subunit">
    <text evidence="3">Interacts with microtubules.</text>
</comment>
<keyword evidence="6" id="KW-0131">Cell cycle</keyword>
<evidence type="ECO:0000313" key="10">
    <source>
        <dbReference type="EMBL" id="QUC17278.1"/>
    </source>
</evidence>
<dbReference type="GO" id="GO:0008017">
    <property type="term" value="F:microtubule binding"/>
    <property type="evidence" value="ECO:0007669"/>
    <property type="project" value="TreeGrafter"/>
</dbReference>
<feature type="region of interest" description="Disordered" evidence="8">
    <location>
        <begin position="512"/>
        <end position="727"/>
    </location>
</feature>
<dbReference type="OrthoDB" id="46159at2759"/>
<feature type="compositionally biased region" description="Polar residues" evidence="8">
    <location>
        <begin position="232"/>
        <end position="249"/>
    </location>
</feature>
<evidence type="ECO:0000256" key="6">
    <source>
        <dbReference type="ARBA" id="ARBA00022776"/>
    </source>
</evidence>
<accession>A0A8E5HL50</accession>
<feature type="domain" description="TOG" evidence="9">
    <location>
        <begin position="286"/>
        <end position="524"/>
    </location>
</feature>
<comment type="function">
    <text evidence="7">Microtubule binding protein that promotes the stabilization of dynamic microtubules. Required for mitotic spindle formation.</text>
</comment>
<dbReference type="GO" id="GO:0060172">
    <property type="term" value="P:astral microtubule depolymerization"/>
    <property type="evidence" value="ECO:0007669"/>
    <property type="project" value="TreeGrafter"/>
</dbReference>
<dbReference type="SMART" id="SM01349">
    <property type="entry name" value="TOG"/>
    <property type="match status" value="2"/>
</dbReference>
<evidence type="ECO:0000313" key="11">
    <source>
        <dbReference type="Proteomes" id="UP000027002"/>
    </source>
</evidence>
<keyword evidence="4" id="KW-0132">Cell division</keyword>
<dbReference type="GO" id="GO:0051301">
    <property type="term" value="P:cell division"/>
    <property type="evidence" value="ECO:0007669"/>
    <property type="project" value="UniProtKB-KW"/>
</dbReference>
<proteinExistence type="inferred from homology"/>
<comment type="similarity">
    <text evidence="2">Belongs to the CLASP family.</text>
</comment>
<feature type="region of interest" description="Disordered" evidence="8">
    <location>
        <begin position="759"/>
        <end position="795"/>
    </location>
</feature>
<dbReference type="PANTHER" id="PTHR21567">
    <property type="entry name" value="CLASP"/>
    <property type="match status" value="1"/>
</dbReference>
<dbReference type="GO" id="GO:0005815">
    <property type="term" value="C:microtubule organizing center"/>
    <property type="evidence" value="ECO:0007669"/>
    <property type="project" value="TreeGrafter"/>
</dbReference>
<feature type="compositionally biased region" description="Basic residues" evidence="8">
    <location>
        <begin position="673"/>
        <end position="685"/>
    </location>
</feature>
<evidence type="ECO:0000256" key="5">
    <source>
        <dbReference type="ARBA" id="ARBA00022701"/>
    </source>
</evidence>
<gene>
    <name evidence="10" type="ORF">UV8b_01519</name>
</gene>
<dbReference type="GO" id="GO:0005881">
    <property type="term" value="C:cytoplasmic microtubule"/>
    <property type="evidence" value="ECO:0007669"/>
    <property type="project" value="TreeGrafter"/>
</dbReference>
<protein>
    <recommendedName>
        <fullName evidence="9">TOG domain-containing protein</fullName>
    </recommendedName>
</protein>
<evidence type="ECO:0000256" key="1">
    <source>
        <dbReference type="ARBA" id="ARBA00004186"/>
    </source>
</evidence>
<feature type="compositionally biased region" description="Polar residues" evidence="8">
    <location>
        <begin position="712"/>
        <end position="726"/>
    </location>
</feature>
<dbReference type="GO" id="GO:0005876">
    <property type="term" value="C:spindle microtubule"/>
    <property type="evidence" value="ECO:0007669"/>
    <property type="project" value="TreeGrafter"/>
</dbReference>
<comment type="subcellular location">
    <subcellularLocation>
        <location evidence="1">Cytoplasm</location>
        <location evidence="1">Cytoskeleton</location>
        <location evidence="1">Spindle</location>
    </subcellularLocation>
</comment>
<feature type="region of interest" description="Disordered" evidence="8">
    <location>
        <begin position="228"/>
        <end position="251"/>
    </location>
</feature>
<evidence type="ECO:0000256" key="4">
    <source>
        <dbReference type="ARBA" id="ARBA00022618"/>
    </source>
</evidence>
<dbReference type="Gene3D" id="1.25.10.10">
    <property type="entry name" value="Leucine-rich Repeat Variant"/>
    <property type="match status" value="3"/>
</dbReference>
<keyword evidence="5" id="KW-0493">Microtubule</keyword>
<dbReference type="RefSeq" id="XP_042994951.1">
    <property type="nucleotide sequence ID" value="XM_043139017.1"/>
</dbReference>
<feature type="compositionally biased region" description="Polar residues" evidence="8">
    <location>
        <begin position="536"/>
        <end position="545"/>
    </location>
</feature>
<dbReference type="GO" id="GO:0090307">
    <property type="term" value="P:mitotic spindle assembly"/>
    <property type="evidence" value="ECO:0007669"/>
    <property type="project" value="TreeGrafter"/>
</dbReference>
<organism evidence="10 11">
    <name type="scientific">Ustilaginoidea virens</name>
    <name type="common">Rice false smut fungus</name>
    <name type="synonym">Villosiclava virens</name>
    <dbReference type="NCBI Taxonomy" id="1159556"/>
    <lineage>
        <taxon>Eukaryota</taxon>
        <taxon>Fungi</taxon>
        <taxon>Dikarya</taxon>
        <taxon>Ascomycota</taxon>
        <taxon>Pezizomycotina</taxon>
        <taxon>Sordariomycetes</taxon>
        <taxon>Hypocreomycetidae</taxon>
        <taxon>Hypocreales</taxon>
        <taxon>Clavicipitaceae</taxon>
        <taxon>Ustilaginoidea</taxon>
    </lineage>
</organism>
<dbReference type="InterPro" id="IPR011989">
    <property type="entry name" value="ARM-like"/>
</dbReference>
<dbReference type="GO" id="GO:1990023">
    <property type="term" value="C:mitotic spindle midzone"/>
    <property type="evidence" value="ECO:0007669"/>
    <property type="project" value="TreeGrafter"/>
</dbReference>
<dbReference type="SUPFAM" id="SSF48371">
    <property type="entry name" value="ARM repeat"/>
    <property type="match status" value="1"/>
</dbReference>
<feature type="compositionally biased region" description="Low complexity" evidence="8">
    <location>
        <begin position="550"/>
        <end position="563"/>
    </location>
</feature>
<evidence type="ECO:0000256" key="2">
    <source>
        <dbReference type="ARBA" id="ARBA00009549"/>
    </source>
</evidence>
<dbReference type="Pfam" id="PF12348">
    <property type="entry name" value="CLASP_N"/>
    <property type="match status" value="2"/>
</dbReference>
<evidence type="ECO:0000256" key="7">
    <source>
        <dbReference type="ARBA" id="ARBA00024889"/>
    </source>
</evidence>
<dbReference type="GeneID" id="66062297"/>
<dbReference type="Proteomes" id="UP000027002">
    <property type="component" value="Chromosome 1"/>
</dbReference>
<evidence type="ECO:0000256" key="3">
    <source>
        <dbReference type="ARBA" id="ARBA00011375"/>
    </source>
</evidence>
<dbReference type="EMBL" id="CP072753">
    <property type="protein sequence ID" value="QUC17278.1"/>
    <property type="molecule type" value="Genomic_DNA"/>
</dbReference>
<dbReference type="PANTHER" id="PTHR21567:SF9">
    <property type="entry name" value="CLIP-ASSOCIATING PROTEIN"/>
    <property type="match status" value="1"/>
</dbReference>
<evidence type="ECO:0000256" key="8">
    <source>
        <dbReference type="SAM" id="MobiDB-lite"/>
    </source>
</evidence>
<dbReference type="AlphaFoldDB" id="A0A8E5HL50"/>
<keyword evidence="6" id="KW-0498">Mitosis</keyword>
<dbReference type="InterPro" id="IPR016024">
    <property type="entry name" value="ARM-type_fold"/>
</dbReference>
<dbReference type="InterPro" id="IPR024395">
    <property type="entry name" value="CLASP_N_dom"/>
</dbReference>